<protein>
    <recommendedName>
        <fullName evidence="1">Enoyl reductase (ER) domain-containing protein</fullName>
    </recommendedName>
</protein>
<dbReference type="Gene3D" id="3.90.180.10">
    <property type="entry name" value="Medium-chain alcohol dehydrogenases, catalytic domain"/>
    <property type="match status" value="1"/>
</dbReference>
<proteinExistence type="predicted"/>
<dbReference type="InterPro" id="IPR036291">
    <property type="entry name" value="NAD(P)-bd_dom_sf"/>
</dbReference>
<evidence type="ECO:0000313" key="2">
    <source>
        <dbReference type="EMBL" id="KAJ1372319.1"/>
    </source>
</evidence>
<feature type="domain" description="Enoyl reductase (ER)" evidence="1">
    <location>
        <begin position="8"/>
        <end position="234"/>
    </location>
</feature>
<dbReference type="SUPFAM" id="SSF50129">
    <property type="entry name" value="GroES-like"/>
    <property type="match status" value="1"/>
</dbReference>
<dbReference type="PANTHER" id="PTHR11695">
    <property type="entry name" value="ALCOHOL DEHYDROGENASE RELATED"/>
    <property type="match status" value="1"/>
</dbReference>
<evidence type="ECO:0000313" key="3">
    <source>
        <dbReference type="Proteomes" id="UP001196413"/>
    </source>
</evidence>
<dbReference type="InterPro" id="IPR011032">
    <property type="entry name" value="GroES-like_sf"/>
</dbReference>
<sequence length="234" mass="25448">MRAWQVDSPTDPIRLRHIPLPQLSKPNHVLIKVEAASVNPIDTLMVSGYGNEVLEKWKRVDAWDSTASRFPLTPGRDCSGIVEMVGPGVRGIAPGDKVIAVIPAILQGSHAEYVVTEESCCSSMPTNLDFPQAAAMPYVANTAWAALVTVARMNPRSKPTERVLIHGGAGGVGTMAIQMLKAWGTDKVVATCSEDSAEMVRRLGAIPVDYRSPKAREQLIEEGPFEVILRLRRL</sequence>
<dbReference type="GO" id="GO:0016491">
    <property type="term" value="F:oxidoreductase activity"/>
    <property type="evidence" value="ECO:0007669"/>
    <property type="project" value="InterPro"/>
</dbReference>
<reference evidence="2" key="1">
    <citation type="submission" date="2021-06" db="EMBL/GenBank/DDBJ databases">
        <title>Parelaphostrongylus tenuis whole genome reference sequence.</title>
        <authorList>
            <person name="Garwood T.J."/>
            <person name="Larsen P.A."/>
            <person name="Fountain-Jones N.M."/>
            <person name="Garbe J.R."/>
            <person name="Macchietto M.G."/>
            <person name="Kania S.A."/>
            <person name="Gerhold R.W."/>
            <person name="Richards J.E."/>
            <person name="Wolf T.M."/>
        </authorList>
    </citation>
    <scope>NUCLEOTIDE SEQUENCE</scope>
    <source>
        <strain evidence="2">MNPRO001-30</strain>
        <tissue evidence="2">Meninges</tissue>
    </source>
</reference>
<name>A0AAD5WJ03_PARTN</name>
<dbReference type="SUPFAM" id="SSF51735">
    <property type="entry name" value="NAD(P)-binding Rossmann-fold domains"/>
    <property type="match status" value="1"/>
</dbReference>
<dbReference type="Pfam" id="PF08240">
    <property type="entry name" value="ADH_N"/>
    <property type="match status" value="1"/>
</dbReference>
<gene>
    <name evidence="2" type="ORF">KIN20_034450</name>
</gene>
<dbReference type="AlphaFoldDB" id="A0AAD5WJ03"/>
<dbReference type="PANTHER" id="PTHR11695:SF294">
    <property type="entry name" value="RETICULON-4-INTERACTING PROTEIN 1, MITOCHONDRIAL"/>
    <property type="match status" value="1"/>
</dbReference>
<dbReference type="InterPro" id="IPR020843">
    <property type="entry name" value="ER"/>
</dbReference>
<dbReference type="InterPro" id="IPR013154">
    <property type="entry name" value="ADH-like_N"/>
</dbReference>
<dbReference type="Gene3D" id="3.40.50.720">
    <property type="entry name" value="NAD(P)-binding Rossmann-like Domain"/>
    <property type="match status" value="1"/>
</dbReference>
<accession>A0AAD5WJ03</accession>
<dbReference type="InterPro" id="IPR050700">
    <property type="entry name" value="YIM1/Zinc_Alcohol_DH_Fams"/>
</dbReference>
<dbReference type="EMBL" id="JAHQIW010007127">
    <property type="protein sequence ID" value="KAJ1372319.1"/>
    <property type="molecule type" value="Genomic_DNA"/>
</dbReference>
<comment type="caution">
    <text evidence="2">The sequence shown here is derived from an EMBL/GenBank/DDBJ whole genome shotgun (WGS) entry which is preliminary data.</text>
</comment>
<dbReference type="GO" id="GO:0005739">
    <property type="term" value="C:mitochondrion"/>
    <property type="evidence" value="ECO:0007669"/>
    <property type="project" value="TreeGrafter"/>
</dbReference>
<organism evidence="2 3">
    <name type="scientific">Parelaphostrongylus tenuis</name>
    <name type="common">Meningeal worm</name>
    <dbReference type="NCBI Taxonomy" id="148309"/>
    <lineage>
        <taxon>Eukaryota</taxon>
        <taxon>Metazoa</taxon>
        <taxon>Ecdysozoa</taxon>
        <taxon>Nematoda</taxon>
        <taxon>Chromadorea</taxon>
        <taxon>Rhabditida</taxon>
        <taxon>Rhabditina</taxon>
        <taxon>Rhabditomorpha</taxon>
        <taxon>Strongyloidea</taxon>
        <taxon>Metastrongylidae</taxon>
        <taxon>Parelaphostrongylus</taxon>
    </lineage>
</organism>
<keyword evidence="3" id="KW-1185">Reference proteome</keyword>
<dbReference type="Proteomes" id="UP001196413">
    <property type="component" value="Unassembled WGS sequence"/>
</dbReference>
<dbReference type="SMART" id="SM00829">
    <property type="entry name" value="PKS_ER"/>
    <property type="match status" value="1"/>
</dbReference>
<evidence type="ECO:0000259" key="1">
    <source>
        <dbReference type="SMART" id="SM00829"/>
    </source>
</evidence>